<evidence type="ECO:0000256" key="6">
    <source>
        <dbReference type="ARBA" id="ARBA00023136"/>
    </source>
</evidence>
<dbReference type="GO" id="GO:0015344">
    <property type="term" value="F:siderophore uptake transmembrane transporter activity"/>
    <property type="evidence" value="ECO:0007669"/>
    <property type="project" value="TreeGrafter"/>
</dbReference>
<dbReference type="KEGG" id="woc:BA177_12475"/>
<dbReference type="Proteomes" id="UP000092695">
    <property type="component" value="Chromosome"/>
</dbReference>
<dbReference type="GO" id="GO:0009279">
    <property type="term" value="C:cell outer membrane"/>
    <property type="evidence" value="ECO:0007669"/>
    <property type="project" value="UniProtKB-SubCell"/>
</dbReference>
<dbReference type="Gene3D" id="2.40.170.20">
    <property type="entry name" value="TonB-dependent receptor, beta-barrel domain"/>
    <property type="match status" value="1"/>
</dbReference>
<dbReference type="EMBL" id="CP016268">
    <property type="protein sequence ID" value="ANO51910.1"/>
    <property type="molecule type" value="Genomic_DNA"/>
</dbReference>
<dbReference type="OrthoDB" id="9815954at2"/>
<comment type="subcellular location">
    <subcellularLocation>
        <location evidence="1 8">Cell outer membrane</location>
        <topology evidence="1 8">Multi-pass membrane protein</topology>
    </subcellularLocation>
</comment>
<dbReference type="Pfam" id="PF07715">
    <property type="entry name" value="Plug"/>
    <property type="match status" value="1"/>
</dbReference>
<dbReference type="SUPFAM" id="SSF56935">
    <property type="entry name" value="Porins"/>
    <property type="match status" value="1"/>
</dbReference>
<evidence type="ECO:0000259" key="11">
    <source>
        <dbReference type="Pfam" id="PF00593"/>
    </source>
</evidence>
<evidence type="ECO:0000256" key="5">
    <source>
        <dbReference type="ARBA" id="ARBA00023077"/>
    </source>
</evidence>
<dbReference type="PANTHER" id="PTHR30069">
    <property type="entry name" value="TONB-DEPENDENT OUTER MEMBRANE RECEPTOR"/>
    <property type="match status" value="1"/>
</dbReference>
<keyword evidence="6 8" id="KW-0472">Membrane</keyword>
<evidence type="ECO:0000256" key="9">
    <source>
        <dbReference type="RuleBase" id="RU003357"/>
    </source>
</evidence>
<dbReference type="InterPro" id="IPR037066">
    <property type="entry name" value="Plug_dom_sf"/>
</dbReference>
<dbReference type="PROSITE" id="PS52016">
    <property type="entry name" value="TONB_DEPENDENT_REC_3"/>
    <property type="match status" value="1"/>
</dbReference>
<keyword evidence="3 8" id="KW-1134">Transmembrane beta strand</keyword>
<dbReference type="Gene3D" id="2.170.130.10">
    <property type="entry name" value="TonB-dependent receptor, plug domain"/>
    <property type="match status" value="1"/>
</dbReference>
<evidence type="ECO:0000256" key="7">
    <source>
        <dbReference type="ARBA" id="ARBA00023237"/>
    </source>
</evidence>
<keyword evidence="7 8" id="KW-0998">Cell outer membrane</keyword>
<evidence type="ECO:0000256" key="2">
    <source>
        <dbReference type="ARBA" id="ARBA00022448"/>
    </source>
</evidence>
<organism evidence="13 14">
    <name type="scientific">Woeseia oceani</name>
    <dbReference type="NCBI Taxonomy" id="1548547"/>
    <lineage>
        <taxon>Bacteria</taxon>
        <taxon>Pseudomonadati</taxon>
        <taxon>Pseudomonadota</taxon>
        <taxon>Gammaproteobacteria</taxon>
        <taxon>Woeseiales</taxon>
        <taxon>Woeseiaceae</taxon>
        <taxon>Woeseia</taxon>
    </lineage>
</organism>
<evidence type="ECO:0000256" key="10">
    <source>
        <dbReference type="SAM" id="MobiDB-lite"/>
    </source>
</evidence>
<dbReference type="STRING" id="1548547.BA177_12475"/>
<feature type="region of interest" description="Disordered" evidence="10">
    <location>
        <begin position="319"/>
        <end position="343"/>
    </location>
</feature>
<feature type="domain" description="TonB-dependent receptor plug" evidence="12">
    <location>
        <begin position="75"/>
        <end position="179"/>
    </location>
</feature>
<evidence type="ECO:0000256" key="8">
    <source>
        <dbReference type="PROSITE-ProRule" id="PRU01360"/>
    </source>
</evidence>
<keyword evidence="4 8" id="KW-0812">Transmembrane</keyword>
<feature type="compositionally biased region" description="Acidic residues" evidence="10">
    <location>
        <begin position="254"/>
        <end position="267"/>
    </location>
</feature>
<dbReference type="PANTHER" id="PTHR30069:SF40">
    <property type="entry name" value="TONB-DEPENDENT RECEPTOR NMB0964-RELATED"/>
    <property type="match status" value="1"/>
</dbReference>
<evidence type="ECO:0000256" key="4">
    <source>
        <dbReference type="ARBA" id="ARBA00022692"/>
    </source>
</evidence>
<keyword evidence="5 9" id="KW-0798">TonB box</keyword>
<dbReference type="InterPro" id="IPR000531">
    <property type="entry name" value="Beta-barrel_TonB"/>
</dbReference>
<dbReference type="InterPro" id="IPR012910">
    <property type="entry name" value="Plug_dom"/>
</dbReference>
<name>A0A193LHA4_9GAMM</name>
<evidence type="ECO:0000313" key="13">
    <source>
        <dbReference type="EMBL" id="ANO51910.1"/>
    </source>
</evidence>
<feature type="region of interest" description="Disordered" evidence="10">
    <location>
        <begin position="254"/>
        <end position="276"/>
    </location>
</feature>
<dbReference type="InterPro" id="IPR039426">
    <property type="entry name" value="TonB-dep_rcpt-like"/>
</dbReference>
<comment type="similarity">
    <text evidence="8 9">Belongs to the TonB-dependent receptor family.</text>
</comment>
<dbReference type="AlphaFoldDB" id="A0A193LHA4"/>
<accession>A0A193LHA4</accession>
<evidence type="ECO:0008006" key="15">
    <source>
        <dbReference type="Google" id="ProtNLM"/>
    </source>
</evidence>
<keyword evidence="14" id="KW-1185">Reference proteome</keyword>
<protein>
    <recommendedName>
        <fullName evidence="15">TonB-dependent receptor</fullName>
    </recommendedName>
</protein>
<feature type="domain" description="TonB-dependent receptor-like beta-barrel" evidence="11">
    <location>
        <begin position="390"/>
        <end position="704"/>
    </location>
</feature>
<dbReference type="InterPro" id="IPR036942">
    <property type="entry name" value="Beta-barrel_TonB_sf"/>
</dbReference>
<dbReference type="Pfam" id="PF00593">
    <property type="entry name" value="TonB_dep_Rec_b-barrel"/>
    <property type="match status" value="1"/>
</dbReference>
<evidence type="ECO:0000259" key="12">
    <source>
        <dbReference type="Pfam" id="PF07715"/>
    </source>
</evidence>
<dbReference type="GO" id="GO:0044718">
    <property type="term" value="P:siderophore transmembrane transport"/>
    <property type="evidence" value="ECO:0007669"/>
    <property type="project" value="TreeGrafter"/>
</dbReference>
<reference evidence="13 14" key="1">
    <citation type="submission" date="2016-06" db="EMBL/GenBank/DDBJ databases">
        <title>Complete genome sequence of a deep-branching marine Gamma Proteobacterium Woeseia oceani type strain XK5.</title>
        <authorList>
            <person name="Mu D."/>
            <person name="Du Z."/>
        </authorList>
    </citation>
    <scope>NUCLEOTIDE SEQUENCE [LARGE SCALE GENOMIC DNA]</scope>
    <source>
        <strain evidence="13 14">XK5</strain>
    </source>
</reference>
<evidence type="ECO:0000313" key="14">
    <source>
        <dbReference type="Proteomes" id="UP000092695"/>
    </source>
</evidence>
<keyword evidence="2 8" id="KW-0813">Transport</keyword>
<evidence type="ECO:0000256" key="1">
    <source>
        <dbReference type="ARBA" id="ARBA00004571"/>
    </source>
</evidence>
<evidence type="ECO:0000256" key="3">
    <source>
        <dbReference type="ARBA" id="ARBA00022452"/>
    </source>
</evidence>
<gene>
    <name evidence="13" type="ORF">BA177_12475</name>
</gene>
<sequence length="735" mass="80389">MLTIRCQLFVVYTGLEQTMKTSITAGRRQIRTVAYSASVLMLCSVAVGAQESGTEDGHHEIEEIVVSVSPIGRTIKELAQPTSVLEGDALAVKRAASIGETLSGEVGVSSSYFGPVASRPVIRGQYGERVRVLSNSLDAMDASALSSDHAVAVEGILADRIEIVRGPATLLYGSGAAGGLVNVVDNRIMEKPLDEPVSGALALGTDSATGRRSGAAKVAFGNSAVAAHFDYYRLTTENVKIPGFAESALFRALEEEEHHDEEDEHEDEHDHEHEEEAYGVVENTDSVTEGGAAAITFTGDKGFVGVSVSMRDSNYGIPGHAHAHEHEEDHEDEEHEEEHEEHAEAVRVDLEQTRVDVKGEYSLSGPFKKARFRLAKNDYTHMELEGTEIGTIFNSDGLDARVEIQHAIGDRFDGAFGLQYKSVDFEALGDEAFVPPTDTSQLSLFVFEEYALTDDWTLQGSARVERQTLKSPLAADYEDDAFGVSVGAIWSLSDALALSANLVHSERHPNATELYADGAHLAVGRIERGSVTLGNGQLDKELSTNLDLTLRGNYERFDFTFTTFINDVDDYILLTATGLEDDELPVFHYGQDDVTIVGFEAELGIELMDSEKGHLHSRFFSDYAEAEEKVSGNYLSRMPPLRFGFGLHYSRNALGAALNVVYHDDQNKSAVNELATEGYTMLNAELSYTFNEPDVFLFVRGTNLTDEDARQNSSPLKDTFPLPGRSLQLGLRYNF</sequence>
<proteinExistence type="inferred from homology"/>
<feature type="compositionally biased region" description="Acidic residues" evidence="10">
    <location>
        <begin position="328"/>
        <end position="339"/>
    </location>
</feature>